<dbReference type="InterPro" id="IPR016461">
    <property type="entry name" value="COMT-like"/>
</dbReference>
<dbReference type="Pfam" id="PF00891">
    <property type="entry name" value="Methyltransf_2"/>
    <property type="match status" value="1"/>
</dbReference>
<gene>
    <name evidence="7" type="ORF">D3H65_11175</name>
</gene>
<dbReference type="KEGG" id="pseg:D3H65_11175"/>
<evidence type="ECO:0000256" key="2">
    <source>
        <dbReference type="ARBA" id="ARBA00022679"/>
    </source>
</evidence>
<dbReference type="SUPFAM" id="SSF46785">
    <property type="entry name" value="Winged helix' DNA-binding domain"/>
    <property type="match status" value="1"/>
</dbReference>
<evidence type="ECO:0000313" key="8">
    <source>
        <dbReference type="Proteomes" id="UP000263900"/>
    </source>
</evidence>
<dbReference type="InterPro" id="IPR036388">
    <property type="entry name" value="WH-like_DNA-bd_sf"/>
</dbReference>
<accession>A0A3B7MSA5</accession>
<reference evidence="7 8" key="1">
    <citation type="submission" date="2018-09" db="EMBL/GenBank/DDBJ databases">
        <title>Genome sequencing of strain 6GH32-13.</title>
        <authorList>
            <person name="Weon H.-Y."/>
            <person name="Heo J."/>
            <person name="Kwon S.-W."/>
        </authorList>
    </citation>
    <scope>NUCLEOTIDE SEQUENCE [LARGE SCALE GENOMIC DNA]</scope>
    <source>
        <strain evidence="7 8">5GH32-13</strain>
    </source>
</reference>
<evidence type="ECO:0000256" key="3">
    <source>
        <dbReference type="ARBA" id="ARBA00022691"/>
    </source>
</evidence>
<sequence length="336" mass="36194">MEPLTPSTRILQIIAGHWLSCSVYVAAKLNIAELLANGPQTVEALAAASGSHAPSLYRLLRALAAEGIFEETSKGVFSITPAATALQEDAPGNVKAFVLALLGEHYHGWGELLYSVQTGGIAFDHHFGTDIWSWYRSHPAEGLNFMKAMTAMTQYVDKAIIAAYDFSGFNTIVDVGGGNGALLMAILKATPAATGIVYDAPYVIEKTAEAIAANGLTNRCGVKGGDFFKSVPPGADAYIMKYILHDWYEEDAIRLLRNCSEVMKPGDKLLAFDAVIPEGNGPHPGKLFDITMLVATGGRERTAQEFQYLFEQAGLQFNRVIPLALPDVSIVEGEKL</sequence>
<dbReference type="PROSITE" id="PS51683">
    <property type="entry name" value="SAM_OMT_II"/>
    <property type="match status" value="1"/>
</dbReference>
<dbReference type="EMBL" id="CP032157">
    <property type="protein sequence ID" value="AXY74505.1"/>
    <property type="molecule type" value="Genomic_DNA"/>
</dbReference>
<dbReference type="InterPro" id="IPR036390">
    <property type="entry name" value="WH_DNA-bd_sf"/>
</dbReference>
<dbReference type="Proteomes" id="UP000263900">
    <property type="component" value="Chromosome"/>
</dbReference>
<feature type="domain" description="O-methyltransferase dimerisation" evidence="6">
    <location>
        <begin position="12"/>
        <end position="86"/>
    </location>
</feature>
<dbReference type="GO" id="GO:0032259">
    <property type="term" value="P:methylation"/>
    <property type="evidence" value="ECO:0007669"/>
    <property type="project" value="UniProtKB-KW"/>
</dbReference>
<dbReference type="PANTHER" id="PTHR43712:SF2">
    <property type="entry name" value="O-METHYLTRANSFERASE CICE"/>
    <property type="match status" value="1"/>
</dbReference>
<dbReference type="PIRSF" id="PIRSF005739">
    <property type="entry name" value="O-mtase"/>
    <property type="match status" value="1"/>
</dbReference>
<organism evidence="7 8">
    <name type="scientific">Paraflavitalea soli</name>
    <dbReference type="NCBI Taxonomy" id="2315862"/>
    <lineage>
        <taxon>Bacteria</taxon>
        <taxon>Pseudomonadati</taxon>
        <taxon>Bacteroidota</taxon>
        <taxon>Chitinophagia</taxon>
        <taxon>Chitinophagales</taxon>
        <taxon>Chitinophagaceae</taxon>
        <taxon>Paraflavitalea</taxon>
    </lineage>
</organism>
<dbReference type="CDD" id="cd02440">
    <property type="entry name" value="AdoMet_MTases"/>
    <property type="match status" value="1"/>
</dbReference>
<keyword evidence="8" id="KW-1185">Reference proteome</keyword>
<feature type="domain" description="O-methyltransferase C-terminal" evidence="5">
    <location>
        <begin position="109"/>
        <end position="315"/>
    </location>
</feature>
<evidence type="ECO:0000256" key="1">
    <source>
        <dbReference type="ARBA" id="ARBA00022603"/>
    </source>
</evidence>
<dbReference type="OrthoDB" id="9766840at2"/>
<dbReference type="Gene3D" id="1.10.10.10">
    <property type="entry name" value="Winged helix-like DNA-binding domain superfamily/Winged helix DNA-binding domain"/>
    <property type="match status" value="1"/>
</dbReference>
<evidence type="ECO:0000313" key="7">
    <source>
        <dbReference type="EMBL" id="AXY74505.1"/>
    </source>
</evidence>
<dbReference type="GO" id="GO:0008171">
    <property type="term" value="F:O-methyltransferase activity"/>
    <property type="evidence" value="ECO:0007669"/>
    <property type="project" value="InterPro"/>
</dbReference>
<evidence type="ECO:0000259" key="6">
    <source>
        <dbReference type="Pfam" id="PF08100"/>
    </source>
</evidence>
<dbReference type="PANTHER" id="PTHR43712">
    <property type="entry name" value="PUTATIVE (AFU_ORTHOLOGUE AFUA_4G14580)-RELATED"/>
    <property type="match status" value="1"/>
</dbReference>
<evidence type="ECO:0000259" key="5">
    <source>
        <dbReference type="Pfam" id="PF00891"/>
    </source>
</evidence>
<dbReference type="InterPro" id="IPR012967">
    <property type="entry name" value="COMT_dimerisation"/>
</dbReference>
<name>A0A3B7MSA5_9BACT</name>
<protein>
    <submittedName>
        <fullName evidence="7">Methyltransferase</fullName>
    </submittedName>
</protein>
<dbReference type="Pfam" id="PF08100">
    <property type="entry name" value="Dimerisation"/>
    <property type="match status" value="1"/>
</dbReference>
<keyword evidence="1 7" id="KW-0489">Methyltransferase</keyword>
<dbReference type="InterPro" id="IPR029063">
    <property type="entry name" value="SAM-dependent_MTases_sf"/>
</dbReference>
<dbReference type="RefSeq" id="WP_119050392.1">
    <property type="nucleotide sequence ID" value="NZ_CP032157.1"/>
</dbReference>
<keyword evidence="2 7" id="KW-0808">Transferase</keyword>
<dbReference type="GO" id="GO:0046983">
    <property type="term" value="F:protein dimerization activity"/>
    <property type="evidence" value="ECO:0007669"/>
    <property type="project" value="InterPro"/>
</dbReference>
<dbReference type="AlphaFoldDB" id="A0A3B7MSA5"/>
<evidence type="ECO:0000256" key="4">
    <source>
        <dbReference type="PIRSR" id="PIRSR005739-1"/>
    </source>
</evidence>
<dbReference type="InterPro" id="IPR001077">
    <property type="entry name" value="COMT_C"/>
</dbReference>
<dbReference type="Gene3D" id="3.40.50.150">
    <property type="entry name" value="Vaccinia Virus protein VP39"/>
    <property type="match status" value="1"/>
</dbReference>
<proteinExistence type="predicted"/>
<feature type="active site" description="Proton acceptor" evidence="4">
    <location>
        <position position="245"/>
    </location>
</feature>
<dbReference type="SUPFAM" id="SSF53335">
    <property type="entry name" value="S-adenosyl-L-methionine-dependent methyltransferases"/>
    <property type="match status" value="1"/>
</dbReference>
<keyword evidence="3" id="KW-0949">S-adenosyl-L-methionine</keyword>